<dbReference type="SUPFAM" id="SSF53474">
    <property type="entry name" value="alpha/beta-Hydrolases"/>
    <property type="match status" value="1"/>
</dbReference>
<dbReference type="GO" id="GO:0009086">
    <property type="term" value="P:methionine biosynthetic process"/>
    <property type="evidence" value="ECO:0007669"/>
    <property type="project" value="UniProtKB-UniRule"/>
</dbReference>
<protein>
    <recommendedName>
        <fullName evidence="4">Homoserine O-acetyltransferase</fullName>
        <shortName evidence="4">HAT</shortName>
        <ecNumber evidence="4">2.3.1.31</ecNumber>
    </recommendedName>
    <alternativeName>
        <fullName evidence="4">Homoserine transacetylase</fullName>
        <shortName evidence="4">HTA</shortName>
    </alternativeName>
</protein>
<comment type="subcellular location">
    <subcellularLocation>
        <location evidence="4">Cytoplasm</location>
    </subcellularLocation>
</comment>
<dbReference type="RefSeq" id="WP_004518304.1">
    <property type="nucleotide sequence ID" value="NZ_FNOF01000001.1"/>
</dbReference>
<keyword evidence="2 4" id="KW-0808">Transferase</keyword>
<comment type="function">
    <text evidence="1 4">Transfers an acetyl group from acetyl-CoA to L-homoserine, forming acetyl-L-homoserine.</text>
</comment>
<keyword evidence="4" id="KW-0963">Cytoplasm</keyword>
<dbReference type="InterPro" id="IPR008220">
    <property type="entry name" value="HAT_MetX-like"/>
</dbReference>
<dbReference type="EMBL" id="FNOF01000001">
    <property type="protein sequence ID" value="SDW02432.1"/>
    <property type="molecule type" value="Genomic_DNA"/>
</dbReference>
<dbReference type="PIRSF" id="PIRSF000443">
    <property type="entry name" value="Homoser_Ac_trans"/>
    <property type="match status" value="1"/>
</dbReference>
<accession>A0A1H2Q5H4</accession>
<dbReference type="HAMAP" id="MF_00296">
    <property type="entry name" value="MetX_acyltransf"/>
    <property type="match status" value="1"/>
</dbReference>
<keyword evidence="4" id="KW-0012">Acyltransferase</keyword>
<feature type="binding site" evidence="4">
    <location>
        <position position="353"/>
    </location>
    <ligand>
        <name>substrate</name>
    </ligand>
</feature>
<evidence type="ECO:0000256" key="4">
    <source>
        <dbReference type="HAMAP-Rule" id="MF_00296"/>
    </source>
</evidence>
<evidence type="ECO:0000256" key="3">
    <source>
        <dbReference type="ARBA" id="ARBA00049043"/>
    </source>
</evidence>
<dbReference type="UniPathway" id="UPA00051">
    <property type="reaction ID" value="UER00074"/>
</dbReference>
<evidence type="ECO:0000256" key="5">
    <source>
        <dbReference type="PIRSR" id="PIRSR000443-1"/>
    </source>
</evidence>
<comment type="caution">
    <text evidence="4">Lacks conserved residue(s) required for the propagation of feature annotation.</text>
</comment>
<dbReference type="InterPro" id="IPR029058">
    <property type="entry name" value="AB_hydrolase_fold"/>
</dbReference>
<keyword evidence="4" id="KW-0486">Methionine biosynthesis</keyword>
<evidence type="ECO:0000256" key="2">
    <source>
        <dbReference type="ARBA" id="ARBA00022679"/>
    </source>
</evidence>
<comment type="similarity">
    <text evidence="4">Belongs to the AB hydrolase superfamily. MetX family.</text>
</comment>
<name>A0A1H2Q5H4_HALVA</name>
<sequence>MNAEHNTISLGAFEFDCGETIPDLEITYEAYGEFDGDNAVLVCHALTGSAHVAGRDRVDSADQARAWWDDIVGPGKAIDTTKYYVVCANVPGSCYGSTGPKSENPETGEPYGTDFPPVTVTDWTEAQRALLDELGIPHLHAVVGGSVGGMNVIEWAKRHPDHVDRIVPIAAAARLDTQCLSLDAIARRAITTDPNWNRGHYYGEDDEPPSDGLALARQLGHVMYLSKASMERRFGRRAAGRDAVRTFPTDAAGAFFPYRDVESYLDYNAEKFTERFDANSYLYLTRAMDNYDLAAGFESDADALAAFDGDALVMSFTADWHFTTQQAEALADSLRAADANVAHHVIDSDHGHDAFLVEPDNVGPPLSDFLDAGVDGKAVTDSVVEDSQESDFAPVHNSLFSR</sequence>
<dbReference type="STRING" id="28442.SAMN05443574_10178"/>
<dbReference type="NCBIfam" id="TIGR01392">
    <property type="entry name" value="homoserO_Ac_trn"/>
    <property type="match status" value="1"/>
</dbReference>
<feature type="domain" description="AB hydrolase-1" evidence="6">
    <location>
        <begin position="38"/>
        <end position="359"/>
    </location>
</feature>
<organism evidence="7 8">
    <name type="scientific">Haloarcula vallismortis</name>
    <name type="common">Halobacterium vallismortis</name>
    <dbReference type="NCBI Taxonomy" id="28442"/>
    <lineage>
        <taxon>Archaea</taxon>
        <taxon>Methanobacteriati</taxon>
        <taxon>Methanobacteriota</taxon>
        <taxon>Stenosarchaea group</taxon>
        <taxon>Halobacteria</taxon>
        <taxon>Halobacteriales</taxon>
        <taxon>Haloarculaceae</taxon>
        <taxon>Haloarcula</taxon>
    </lineage>
</organism>
<feature type="active site" evidence="4 5">
    <location>
        <position position="352"/>
    </location>
</feature>
<comment type="subunit">
    <text evidence="4">Homodimer.</text>
</comment>
<dbReference type="GO" id="GO:0005737">
    <property type="term" value="C:cytoplasm"/>
    <property type="evidence" value="ECO:0007669"/>
    <property type="project" value="UniProtKB-SubCell"/>
</dbReference>
<dbReference type="AlphaFoldDB" id="A0A1H2Q5H4"/>
<dbReference type="GO" id="GO:0009092">
    <property type="term" value="P:homoserine metabolic process"/>
    <property type="evidence" value="ECO:0007669"/>
    <property type="project" value="TreeGrafter"/>
</dbReference>
<keyword evidence="4" id="KW-0028">Amino-acid biosynthesis</keyword>
<dbReference type="GO" id="GO:0004414">
    <property type="term" value="F:homoserine O-acetyltransferase activity"/>
    <property type="evidence" value="ECO:0007669"/>
    <property type="project" value="UniProtKB-UniRule"/>
</dbReference>
<evidence type="ECO:0000313" key="7">
    <source>
        <dbReference type="EMBL" id="SDW02432.1"/>
    </source>
</evidence>
<feature type="active site" evidence="4 5">
    <location>
        <position position="319"/>
    </location>
</feature>
<feature type="binding site" evidence="4">
    <location>
        <position position="217"/>
    </location>
    <ligand>
        <name>substrate</name>
    </ligand>
</feature>
<dbReference type="Pfam" id="PF00561">
    <property type="entry name" value="Abhydrolase_1"/>
    <property type="match status" value="1"/>
</dbReference>
<evidence type="ECO:0000259" key="6">
    <source>
        <dbReference type="Pfam" id="PF00561"/>
    </source>
</evidence>
<comment type="pathway">
    <text evidence="4">Amino-acid biosynthesis; L-methionine biosynthesis via de novo pathway; O-acetyl-L-homoserine from L-homoserine: step 1/1.</text>
</comment>
<dbReference type="EC" id="2.3.1.31" evidence="4"/>
<dbReference type="NCBIfam" id="NF001209">
    <property type="entry name" value="PRK00175.1"/>
    <property type="match status" value="1"/>
</dbReference>
<comment type="catalytic activity">
    <reaction evidence="3 4">
        <text>L-homoserine + acetyl-CoA = O-acetyl-L-homoserine + CoA</text>
        <dbReference type="Rhea" id="RHEA:13701"/>
        <dbReference type="ChEBI" id="CHEBI:57287"/>
        <dbReference type="ChEBI" id="CHEBI:57288"/>
        <dbReference type="ChEBI" id="CHEBI:57476"/>
        <dbReference type="ChEBI" id="CHEBI:57716"/>
        <dbReference type="EC" id="2.3.1.31"/>
    </reaction>
</comment>
<dbReference type="Proteomes" id="UP000182573">
    <property type="component" value="Unassembled WGS sequence"/>
</dbReference>
<reference evidence="7 8" key="1">
    <citation type="submission" date="2016-10" db="EMBL/GenBank/DDBJ databases">
        <authorList>
            <person name="de Groot N.N."/>
        </authorList>
    </citation>
    <scope>NUCLEOTIDE SEQUENCE [LARGE SCALE GENOMIC DNA]</scope>
    <source>
        <strain evidence="7 8">DSM 3756</strain>
    </source>
</reference>
<gene>
    <name evidence="4" type="primary">metXA</name>
    <name evidence="7" type="ORF">SAMN05443574_10178</name>
</gene>
<evidence type="ECO:0000256" key="1">
    <source>
        <dbReference type="ARBA" id="ARBA00003082"/>
    </source>
</evidence>
<dbReference type="PANTHER" id="PTHR32268:SF11">
    <property type="entry name" value="HOMOSERINE O-ACETYLTRANSFERASE"/>
    <property type="match status" value="1"/>
</dbReference>
<dbReference type="PANTHER" id="PTHR32268">
    <property type="entry name" value="HOMOSERINE O-ACETYLTRANSFERASE"/>
    <property type="match status" value="1"/>
</dbReference>
<proteinExistence type="inferred from homology"/>
<feature type="active site" description="Nucleophile" evidence="4 5">
    <location>
        <position position="146"/>
    </location>
</feature>
<dbReference type="Gene3D" id="3.40.50.1820">
    <property type="entry name" value="alpha/beta hydrolase"/>
    <property type="match status" value="1"/>
</dbReference>
<dbReference type="InterPro" id="IPR000073">
    <property type="entry name" value="AB_hydrolase_1"/>
</dbReference>
<evidence type="ECO:0000313" key="8">
    <source>
        <dbReference type="Proteomes" id="UP000182573"/>
    </source>
</evidence>